<organism evidence="2">
    <name type="scientific">marine metagenome</name>
    <dbReference type="NCBI Taxonomy" id="408172"/>
    <lineage>
        <taxon>unclassified sequences</taxon>
        <taxon>metagenomes</taxon>
        <taxon>ecological metagenomes</taxon>
    </lineage>
</organism>
<protein>
    <submittedName>
        <fullName evidence="2">Uncharacterized protein</fullName>
    </submittedName>
</protein>
<dbReference type="EMBL" id="UINC01028003">
    <property type="protein sequence ID" value="SVB08228.1"/>
    <property type="molecule type" value="Genomic_DNA"/>
</dbReference>
<feature type="compositionally biased region" description="Basic and acidic residues" evidence="1">
    <location>
        <begin position="126"/>
        <end position="140"/>
    </location>
</feature>
<name>A0A382B398_9ZZZZ</name>
<accession>A0A382B398</accession>
<evidence type="ECO:0000313" key="2">
    <source>
        <dbReference type="EMBL" id="SVB08228.1"/>
    </source>
</evidence>
<gene>
    <name evidence="2" type="ORF">METZ01_LOCUS161082</name>
</gene>
<reference evidence="2" key="1">
    <citation type="submission" date="2018-05" db="EMBL/GenBank/DDBJ databases">
        <authorList>
            <person name="Lanie J.A."/>
            <person name="Ng W.-L."/>
            <person name="Kazmierczak K.M."/>
            <person name="Andrzejewski T.M."/>
            <person name="Davidsen T.M."/>
            <person name="Wayne K.J."/>
            <person name="Tettelin H."/>
            <person name="Glass J.I."/>
            <person name="Rusch D."/>
            <person name="Podicherti R."/>
            <person name="Tsui H.-C.T."/>
            <person name="Winkler M.E."/>
        </authorList>
    </citation>
    <scope>NUCLEOTIDE SEQUENCE</scope>
</reference>
<feature type="region of interest" description="Disordered" evidence="1">
    <location>
        <begin position="114"/>
        <end position="140"/>
    </location>
</feature>
<proteinExistence type="predicted"/>
<dbReference type="AlphaFoldDB" id="A0A382B398"/>
<sequence>MIKTTDAISYAGGTGMKKLITGLAICLAMALPVSAISPLAKHPPAPAVTAAKAIQLAVAFLGNDAPAARYCSSVKLAESSMVPAPRGASRHWVVTFQTAGAKSPDRKDVHVDMKGRASDMVPPLGQEKHMPNKPDAGDGK</sequence>
<evidence type="ECO:0000256" key="1">
    <source>
        <dbReference type="SAM" id="MobiDB-lite"/>
    </source>
</evidence>